<dbReference type="Proteomes" id="UP000377595">
    <property type="component" value="Unassembled WGS sequence"/>
</dbReference>
<accession>A0A5M3XSZ3</accession>
<name>A0A5M3XSZ3_9ACTN</name>
<dbReference type="AlphaFoldDB" id="A0A5M3XSZ3"/>
<dbReference type="OrthoDB" id="2863790at2"/>
<feature type="chain" id="PRO_5024392861" description="DUF2690 domain-containing protein" evidence="1">
    <location>
        <begin position="34"/>
        <end position="210"/>
    </location>
</feature>
<evidence type="ECO:0000313" key="2">
    <source>
        <dbReference type="EMBL" id="GES24345.1"/>
    </source>
</evidence>
<organism evidence="2 3">
    <name type="scientific">Acrocarpospora pleiomorpha</name>
    <dbReference type="NCBI Taxonomy" id="90975"/>
    <lineage>
        <taxon>Bacteria</taxon>
        <taxon>Bacillati</taxon>
        <taxon>Actinomycetota</taxon>
        <taxon>Actinomycetes</taxon>
        <taxon>Streptosporangiales</taxon>
        <taxon>Streptosporangiaceae</taxon>
        <taxon>Acrocarpospora</taxon>
    </lineage>
</organism>
<dbReference type="InterPro" id="IPR021224">
    <property type="entry name" value="DUF2690"/>
</dbReference>
<comment type="caution">
    <text evidence="2">The sequence shown here is derived from an EMBL/GenBank/DDBJ whole genome shotgun (WGS) entry which is preliminary data.</text>
</comment>
<dbReference type="Pfam" id="PF10901">
    <property type="entry name" value="DUF2690"/>
    <property type="match status" value="1"/>
</dbReference>
<dbReference type="EMBL" id="BLAF01000051">
    <property type="protein sequence ID" value="GES24345.1"/>
    <property type="molecule type" value="Genomic_DNA"/>
</dbReference>
<protein>
    <recommendedName>
        <fullName evidence="4">DUF2690 domain-containing protein</fullName>
    </recommendedName>
</protein>
<keyword evidence="3" id="KW-1185">Reference proteome</keyword>
<proteinExistence type="predicted"/>
<feature type="signal peptide" evidence="1">
    <location>
        <begin position="1"/>
        <end position="33"/>
    </location>
</feature>
<reference evidence="2 3" key="1">
    <citation type="submission" date="2019-10" db="EMBL/GenBank/DDBJ databases">
        <title>Whole genome shotgun sequence of Acrocarpospora pleiomorpha NBRC 16267.</title>
        <authorList>
            <person name="Ichikawa N."/>
            <person name="Kimura A."/>
            <person name="Kitahashi Y."/>
            <person name="Komaki H."/>
            <person name="Oguchi A."/>
        </authorList>
    </citation>
    <scope>NUCLEOTIDE SEQUENCE [LARGE SCALE GENOMIC DNA]</scope>
    <source>
        <strain evidence="2 3">NBRC 16267</strain>
    </source>
</reference>
<sequence>MLKRLARHGRAGVLVAALAVLLGTSFTTTGATAATVSGTMDGPEASAAVDASGRTPFTLPHRVYVREDGSVDTIADPKAVAALRSAALEEGGCGYACDGKDPNSYVWNGSTCNDAVTVMRHDVENRYAELRYSSRCATAWTRTCCYVRAGGFGYAANGTQRSFVYNSQGVYFGSPVWTAMLYDAGSLTYKACLDRILAGSGHDWACTGRF</sequence>
<dbReference type="RefSeq" id="WP_155349196.1">
    <property type="nucleotide sequence ID" value="NZ_BAAAHM010000041.1"/>
</dbReference>
<evidence type="ECO:0000313" key="3">
    <source>
        <dbReference type="Proteomes" id="UP000377595"/>
    </source>
</evidence>
<keyword evidence="1" id="KW-0732">Signal</keyword>
<evidence type="ECO:0000256" key="1">
    <source>
        <dbReference type="SAM" id="SignalP"/>
    </source>
</evidence>
<gene>
    <name evidence="2" type="ORF">Aple_072440</name>
</gene>
<evidence type="ECO:0008006" key="4">
    <source>
        <dbReference type="Google" id="ProtNLM"/>
    </source>
</evidence>